<feature type="transmembrane region" description="Helical" evidence="2">
    <location>
        <begin position="31"/>
        <end position="54"/>
    </location>
</feature>
<keyword evidence="2" id="KW-1133">Transmembrane helix</keyword>
<protein>
    <submittedName>
        <fullName evidence="4">DUF4190 domain-containing protein</fullName>
    </submittedName>
</protein>
<keyword evidence="2" id="KW-0472">Membrane</keyword>
<keyword evidence="5" id="KW-1185">Reference proteome</keyword>
<evidence type="ECO:0000259" key="3">
    <source>
        <dbReference type="Pfam" id="PF13828"/>
    </source>
</evidence>
<comment type="caution">
    <text evidence="4">The sequence shown here is derived from an EMBL/GenBank/DDBJ whole genome shotgun (WGS) entry which is preliminary data.</text>
</comment>
<feature type="region of interest" description="Disordered" evidence="1">
    <location>
        <begin position="1"/>
        <end position="23"/>
    </location>
</feature>
<reference evidence="4" key="1">
    <citation type="submission" date="2023-06" db="EMBL/GenBank/DDBJ databases">
        <title>Egi l300058.</title>
        <authorList>
            <person name="Gao L."/>
            <person name="Fang B.-Z."/>
            <person name="Li W.-J."/>
        </authorList>
    </citation>
    <scope>NUCLEOTIDE SEQUENCE</scope>
    <source>
        <strain evidence="4">EGI L300058</strain>
    </source>
</reference>
<evidence type="ECO:0000313" key="5">
    <source>
        <dbReference type="Proteomes" id="UP001172708"/>
    </source>
</evidence>
<proteinExistence type="predicted"/>
<dbReference type="RefSeq" id="WP_301140460.1">
    <property type="nucleotide sequence ID" value="NZ_JAUHQA010000001.1"/>
</dbReference>
<evidence type="ECO:0000256" key="2">
    <source>
        <dbReference type="SAM" id="Phobius"/>
    </source>
</evidence>
<evidence type="ECO:0000256" key="1">
    <source>
        <dbReference type="SAM" id="MobiDB-lite"/>
    </source>
</evidence>
<feature type="transmembrane region" description="Helical" evidence="2">
    <location>
        <begin position="75"/>
        <end position="97"/>
    </location>
</feature>
<sequence length="110" mass="11083">MTDVPPPPPPSAPQPFPGAGGNESKNSLGTISLVLGILGLVCCGFFTAIPAIIVGNKSKQAQAQGLATNGNLGQIGFILGIIGTVLSVLGAVIWGILIATGSYEFTTTEF</sequence>
<dbReference type="EMBL" id="JAUHQA010000001">
    <property type="protein sequence ID" value="MDN4479333.1"/>
    <property type="molecule type" value="Genomic_DNA"/>
</dbReference>
<dbReference type="InterPro" id="IPR025241">
    <property type="entry name" value="DUF4190"/>
</dbReference>
<evidence type="ECO:0000313" key="4">
    <source>
        <dbReference type="EMBL" id="MDN4479333.1"/>
    </source>
</evidence>
<feature type="compositionally biased region" description="Pro residues" evidence="1">
    <location>
        <begin position="1"/>
        <end position="16"/>
    </location>
</feature>
<dbReference type="Proteomes" id="UP001172708">
    <property type="component" value="Unassembled WGS sequence"/>
</dbReference>
<feature type="domain" description="DUF4190" evidence="3">
    <location>
        <begin position="28"/>
        <end position="89"/>
    </location>
</feature>
<dbReference type="Pfam" id="PF13828">
    <property type="entry name" value="DUF4190"/>
    <property type="match status" value="1"/>
</dbReference>
<accession>A0ABT8GD20</accession>
<name>A0ABT8GD20_9MICO</name>
<organism evidence="4 5">
    <name type="scientific">Demequina muriae</name>
    <dbReference type="NCBI Taxonomy" id="3051664"/>
    <lineage>
        <taxon>Bacteria</taxon>
        <taxon>Bacillati</taxon>
        <taxon>Actinomycetota</taxon>
        <taxon>Actinomycetes</taxon>
        <taxon>Micrococcales</taxon>
        <taxon>Demequinaceae</taxon>
        <taxon>Demequina</taxon>
    </lineage>
</organism>
<keyword evidence="2" id="KW-0812">Transmembrane</keyword>
<gene>
    <name evidence="4" type="ORF">QQX02_00145</name>
</gene>